<keyword evidence="2" id="KW-1185">Reference proteome</keyword>
<organism evidence="1">
    <name type="scientific">Oryza meridionalis</name>
    <dbReference type="NCBI Taxonomy" id="40149"/>
    <lineage>
        <taxon>Eukaryota</taxon>
        <taxon>Viridiplantae</taxon>
        <taxon>Streptophyta</taxon>
        <taxon>Embryophyta</taxon>
        <taxon>Tracheophyta</taxon>
        <taxon>Spermatophyta</taxon>
        <taxon>Magnoliopsida</taxon>
        <taxon>Liliopsida</taxon>
        <taxon>Poales</taxon>
        <taxon>Poaceae</taxon>
        <taxon>BOP clade</taxon>
        <taxon>Oryzoideae</taxon>
        <taxon>Oryzeae</taxon>
        <taxon>Oryzinae</taxon>
        <taxon>Oryza</taxon>
    </lineage>
</organism>
<proteinExistence type="predicted"/>
<reference evidence="1" key="1">
    <citation type="submission" date="2015-04" db="UniProtKB">
        <authorList>
            <consortium name="EnsemblPlants"/>
        </authorList>
    </citation>
    <scope>IDENTIFICATION</scope>
</reference>
<name>A0A0E0DVG4_9ORYZ</name>
<protein>
    <submittedName>
        <fullName evidence="1">Uncharacterized protein</fullName>
    </submittedName>
</protein>
<evidence type="ECO:0000313" key="2">
    <source>
        <dbReference type="Proteomes" id="UP000008021"/>
    </source>
</evidence>
<sequence>MMGSPPMRKEGTRINNREEALHVLAPLDAAAETTERLVIDSTRPPYTIAFRMSQSSLCSGAGVSINGMLASGPICTDECSGRVCDSTASGGITMPRLGLSTIGLTTSASHICNATINICKAGSSIMVSCISRLWKRNVLLQYDVLLPNHHMPA</sequence>
<dbReference type="HOGENOM" id="CLU_1734391_0_0_1"/>
<accession>A0A0E0DVG4</accession>
<dbReference type="AlphaFoldDB" id="A0A0E0DVG4"/>
<dbReference type="Gramene" id="OMERI06G00200.3">
    <property type="protein sequence ID" value="OMERI06G00200.3"/>
    <property type="gene ID" value="OMERI06G00200"/>
</dbReference>
<dbReference type="Proteomes" id="UP000008021">
    <property type="component" value="Chromosome 6"/>
</dbReference>
<reference evidence="1" key="2">
    <citation type="submission" date="2018-05" db="EMBL/GenBank/DDBJ databases">
        <title>OmerRS3 (Oryza meridionalis Reference Sequence Version 3).</title>
        <authorList>
            <person name="Zhang J."/>
            <person name="Kudrna D."/>
            <person name="Lee S."/>
            <person name="Talag J."/>
            <person name="Welchert J."/>
            <person name="Wing R.A."/>
        </authorList>
    </citation>
    <scope>NUCLEOTIDE SEQUENCE [LARGE SCALE GENOMIC DNA]</scope>
    <source>
        <strain evidence="1">cv. OR44</strain>
    </source>
</reference>
<dbReference type="EnsemblPlants" id="OMERI06G00200.3">
    <property type="protein sequence ID" value="OMERI06G00200.3"/>
    <property type="gene ID" value="OMERI06G00200"/>
</dbReference>
<evidence type="ECO:0000313" key="1">
    <source>
        <dbReference type="EnsemblPlants" id="OMERI06G00200.3"/>
    </source>
</evidence>